<keyword evidence="1 3" id="KW-0378">Hydrolase</keyword>
<keyword evidence="4" id="KW-1185">Reference proteome</keyword>
<dbReference type="PANTHER" id="PTHR48081">
    <property type="entry name" value="AB HYDROLASE SUPERFAMILY PROTEIN C4A8.06C"/>
    <property type="match status" value="1"/>
</dbReference>
<dbReference type="AlphaFoldDB" id="A0A5C3L9Y2"/>
<sequence>DDPFRQFDLYPIQSDVPRPLLVFVHGGAWRSEDKKDHAILASKLASATNCPVFVPNYRLTSKLPQTFHHPGHSEDLLQFLEFLLQWKPDISGIASTLDPRSIYLIGHSCSAHMLTSIILDSDFITPSLKPSAQLLDAAKCVILSEGIYDLDLLVARFPNYRAWFIDEAFGTRASYSPFNVNQYRLRNPNTVASWQIIHSTGDELIDPPQSEAMYSHLCQLYGERAKHLISRNYDTLKDGHDDILRGDEYVALVQSFL</sequence>
<evidence type="ECO:0000313" key="4">
    <source>
        <dbReference type="Proteomes" id="UP000307440"/>
    </source>
</evidence>
<dbReference type="Proteomes" id="UP000307440">
    <property type="component" value="Unassembled WGS sequence"/>
</dbReference>
<evidence type="ECO:0000256" key="1">
    <source>
        <dbReference type="ARBA" id="ARBA00022801"/>
    </source>
</evidence>
<protein>
    <submittedName>
        <fullName evidence="3">Alpha/beta-hydrolase</fullName>
    </submittedName>
</protein>
<dbReference type="Pfam" id="PF07859">
    <property type="entry name" value="Abhydrolase_3"/>
    <property type="match status" value="1"/>
</dbReference>
<organism evidence="3 4">
    <name type="scientific">Coprinopsis marcescibilis</name>
    <name type="common">Agaric fungus</name>
    <name type="synonym">Psathyrella marcescibilis</name>
    <dbReference type="NCBI Taxonomy" id="230819"/>
    <lineage>
        <taxon>Eukaryota</taxon>
        <taxon>Fungi</taxon>
        <taxon>Dikarya</taxon>
        <taxon>Basidiomycota</taxon>
        <taxon>Agaricomycotina</taxon>
        <taxon>Agaricomycetes</taxon>
        <taxon>Agaricomycetidae</taxon>
        <taxon>Agaricales</taxon>
        <taxon>Agaricineae</taxon>
        <taxon>Psathyrellaceae</taxon>
        <taxon>Coprinopsis</taxon>
    </lineage>
</organism>
<dbReference type="GO" id="GO:0016787">
    <property type="term" value="F:hydrolase activity"/>
    <property type="evidence" value="ECO:0007669"/>
    <property type="project" value="UniProtKB-KW"/>
</dbReference>
<proteinExistence type="predicted"/>
<dbReference type="EMBL" id="ML210147">
    <property type="protein sequence ID" value="TFK29849.1"/>
    <property type="molecule type" value="Genomic_DNA"/>
</dbReference>
<dbReference type="InterPro" id="IPR029058">
    <property type="entry name" value="AB_hydrolase_fold"/>
</dbReference>
<dbReference type="Gene3D" id="3.40.50.1820">
    <property type="entry name" value="alpha/beta hydrolase"/>
    <property type="match status" value="1"/>
</dbReference>
<evidence type="ECO:0000313" key="3">
    <source>
        <dbReference type="EMBL" id="TFK29849.1"/>
    </source>
</evidence>
<dbReference type="STRING" id="230819.A0A5C3L9Y2"/>
<dbReference type="SUPFAM" id="SSF53474">
    <property type="entry name" value="alpha/beta-Hydrolases"/>
    <property type="match status" value="1"/>
</dbReference>
<feature type="non-terminal residue" evidence="3">
    <location>
        <position position="257"/>
    </location>
</feature>
<feature type="domain" description="Alpha/beta hydrolase fold-3" evidence="2">
    <location>
        <begin position="21"/>
        <end position="119"/>
    </location>
</feature>
<dbReference type="OrthoDB" id="6495301at2759"/>
<evidence type="ECO:0000259" key="2">
    <source>
        <dbReference type="Pfam" id="PF07859"/>
    </source>
</evidence>
<dbReference type="PANTHER" id="PTHR48081:SF33">
    <property type="entry name" value="KYNURENINE FORMAMIDASE"/>
    <property type="match status" value="1"/>
</dbReference>
<name>A0A5C3L9Y2_COPMA</name>
<feature type="non-terminal residue" evidence="3">
    <location>
        <position position="1"/>
    </location>
</feature>
<dbReference type="InterPro" id="IPR050300">
    <property type="entry name" value="GDXG_lipolytic_enzyme"/>
</dbReference>
<reference evidence="3 4" key="1">
    <citation type="journal article" date="2019" name="Nat. Ecol. Evol.">
        <title>Megaphylogeny resolves global patterns of mushroom evolution.</title>
        <authorList>
            <person name="Varga T."/>
            <person name="Krizsan K."/>
            <person name="Foldi C."/>
            <person name="Dima B."/>
            <person name="Sanchez-Garcia M."/>
            <person name="Sanchez-Ramirez S."/>
            <person name="Szollosi G.J."/>
            <person name="Szarkandi J.G."/>
            <person name="Papp V."/>
            <person name="Albert L."/>
            <person name="Andreopoulos W."/>
            <person name="Angelini C."/>
            <person name="Antonin V."/>
            <person name="Barry K.W."/>
            <person name="Bougher N.L."/>
            <person name="Buchanan P."/>
            <person name="Buyck B."/>
            <person name="Bense V."/>
            <person name="Catcheside P."/>
            <person name="Chovatia M."/>
            <person name="Cooper J."/>
            <person name="Damon W."/>
            <person name="Desjardin D."/>
            <person name="Finy P."/>
            <person name="Geml J."/>
            <person name="Haridas S."/>
            <person name="Hughes K."/>
            <person name="Justo A."/>
            <person name="Karasinski D."/>
            <person name="Kautmanova I."/>
            <person name="Kiss B."/>
            <person name="Kocsube S."/>
            <person name="Kotiranta H."/>
            <person name="LaButti K.M."/>
            <person name="Lechner B.E."/>
            <person name="Liimatainen K."/>
            <person name="Lipzen A."/>
            <person name="Lukacs Z."/>
            <person name="Mihaltcheva S."/>
            <person name="Morgado L.N."/>
            <person name="Niskanen T."/>
            <person name="Noordeloos M.E."/>
            <person name="Ohm R.A."/>
            <person name="Ortiz-Santana B."/>
            <person name="Ovrebo C."/>
            <person name="Racz N."/>
            <person name="Riley R."/>
            <person name="Savchenko A."/>
            <person name="Shiryaev A."/>
            <person name="Soop K."/>
            <person name="Spirin V."/>
            <person name="Szebenyi C."/>
            <person name="Tomsovsky M."/>
            <person name="Tulloss R.E."/>
            <person name="Uehling J."/>
            <person name="Grigoriev I.V."/>
            <person name="Vagvolgyi C."/>
            <person name="Papp T."/>
            <person name="Martin F.M."/>
            <person name="Miettinen O."/>
            <person name="Hibbett D.S."/>
            <person name="Nagy L.G."/>
        </authorList>
    </citation>
    <scope>NUCLEOTIDE SEQUENCE [LARGE SCALE GENOMIC DNA]</scope>
    <source>
        <strain evidence="3 4">CBS 121175</strain>
    </source>
</reference>
<accession>A0A5C3L9Y2</accession>
<gene>
    <name evidence="3" type="ORF">FA15DRAFT_567510</name>
</gene>
<dbReference type="InterPro" id="IPR013094">
    <property type="entry name" value="AB_hydrolase_3"/>
</dbReference>